<feature type="transmembrane region" description="Helical" evidence="1">
    <location>
        <begin position="127"/>
        <end position="149"/>
    </location>
</feature>
<feature type="domain" description="Major facilitator superfamily (MFS) profile" evidence="2">
    <location>
        <begin position="1"/>
        <end position="160"/>
    </location>
</feature>
<evidence type="ECO:0000259" key="2">
    <source>
        <dbReference type="PROSITE" id="PS50850"/>
    </source>
</evidence>
<accession>X1HUU0</accession>
<protein>
    <recommendedName>
        <fullName evidence="2">Major facilitator superfamily (MFS) profile domain-containing protein</fullName>
    </recommendedName>
</protein>
<feature type="transmembrane region" description="Helical" evidence="1">
    <location>
        <begin position="38"/>
        <end position="58"/>
    </location>
</feature>
<dbReference type="SUPFAM" id="SSF103473">
    <property type="entry name" value="MFS general substrate transporter"/>
    <property type="match status" value="1"/>
</dbReference>
<dbReference type="PROSITE" id="PS50850">
    <property type="entry name" value="MFS"/>
    <property type="match status" value="1"/>
</dbReference>
<dbReference type="GO" id="GO:0022857">
    <property type="term" value="F:transmembrane transporter activity"/>
    <property type="evidence" value="ECO:0007669"/>
    <property type="project" value="InterPro"/>
</dbReference>
<keyword evidence="1" id="KW-1133">Transmembrane helix</keyword>
<reference evidence="3" key="1">
    <citation type="journal article" date="2014" name="Front. Microbiol.">
        <title>High frequency of phylogenetically diverse reductive dehalogenase-homologous genes in deep subseafloor sedimentary metagenomes.</title>
        <authorList>
            <person name="Kawai M."/>
            <person name="Futagami T."/>
            <person name="Toyoda A."/>
            <person name="Takaki Y."/>
            <person name="Nishi S."/>
            <person name="Hori S."/>
            <person name="Arai W."/>
            <person name="Tsubouchi T."/>
            <person name="Morono Y."/>
            <person name="Uchiyama I."/>
            <person name="Ito T."/>
            <person name="Fujiyama A."/>
            <person name="Inagaki F."/>
            <person name="Takami H."/>
        </authorList>
    </citation>
    <scope>NUCLEOTIDE SEQUENCE</scope>
    <source>
        <strain evidence="3">Expedition CK06-06</strain>
    </source>
</reference>
<evidence type="ECO:0000256" key="1">
    <source>
        <dbReference type="SAM" id="Phobius"/>
    </source>
</evidence>
<organism evidence="3">
    <name type="scientific">marine sediment metagenome</name>
    <dbReference type="NCBI Taxonomy" id="412755"/>
    <lineage>
        <taxon>unclassified sequences</taxon>
        <taxon>metagenomes</taxon>
        <taxon>ecological metagenomes</taxon>
    </lineage>
</organism>
<dbReference type="EMBL" id="BARU01023820">
    <property type="protein sequence ID" value="GAH57574.1"/>
    <property type="molecule type" value="Genomic_DNA"/>
</dbReference>
<keyword evidence="1" id="KW-0812">Transmembrane</keyword>
<dbReference type="InterPro" id="IPR020846">
    <property type="entry name" value="MFS_dom"/>
</dbReference>
<feature type="transmembrane region" description="Helical" evidence="1">
    <location>
        <begin position="6"/>
        <end position="29"/>
    </location>
</feature>
<dbReference type="Pfam" id="PF07690">
    <property type="entry name" value="MFS_1"/>
    <property type="match status" value="1"/>
</dbReference>
<gene>
    <name evidence="3" type="ORF">S03H2_38615</name>
</gene>
<dbReference type="InterPro" id="IPR011701">
    <property type="entry name" value="MFS"/>
</dbReference>
<feature type="transmembrane region" description="Helical" evidence="1">
    <location>
        <begin position="64"/>
        <end position="86"/>
    </location>
</feature>
<proteinExistence type="predicted"/>
<sequence length="160" mass="18159">NLSEGYIGLLLGLSQLSFILISPIIGWLISNKPKLTNYLLVFSALIILSNYILIYFFYDIVGMYIAALFIKNIAHALFFPVVFTILTYDLPKAHFSILYSIITTGFFLGNTGTSFLSTYLYGISERYPWLAAWIISSVLVCLSLSYCVYKRIKPRKAQSH</sequence>
<dbReference type="InterPro" id="IPR036259">
    <property type="entry name" value="MFS_trans_sf"/>
</dbReference>
<dbReference type="Gene3D" id="1.20.1250.20">
    <property type="entry name" value="MFS general substrate transporter like domains"/>
    <property type="match status" value="1"/>
</dbReference>
<evidence type="ECO:0000313" key="3">
    <source>
        <dbReference type="EMBL" id="GAH57574.1"/>
    </source>
</evidence>
<feature type="non-terminal residue" evidence="3">
    <location>
        <position position="1"/>
    </location>
</feature>
<keyword evidence="1" id="KW-0472">Membrane</keyword>
<dbReference type="AlphaFoldDB" id="X1HUU0"/>
<feature type="transmembrane region" description="Helical" evidence="1">
    <location>
        <begin position="98"/>
        <end position="121"/>
    </location>
</feature>
<comment type="caution">
    <text evidence="3">The sequence shown here is derived from an EMBL/GenBank/DDBJ whole genome shotgun (WGS) entry which is preliminary data.</text>
</comment>
<name>X1HUU0_9ZZZZ</name>